<dbReference type="PANTHER" id="PTHR22617">
    <property type="entry name" value="CHEMOTAXIS SENSOR HISTIDINE KINASE-RELATED"/>
    <property type="match status" value="1"/>
</dbReference>
<dbReference type="RefSeq" id="WP_259869050.1">
    <property type="nucleotide sequence ID" value="NZ_JAMQJZ010000005.1"/>
</dbReference>
<dbReference type="Pfam" id="PF01584">
    <property type="entry name" value="CheW"/>
    <property type="match status" value="1"/>
</dbReference>
<dbReference type="Gene3D" id="2.30.30.40">
    <property type="entry name" value="SH3 Domains"/>
    <property type="match status" value="1"/>
</dbReference>
<dbReference type="GO" id="GO:0005829">
    <property type="term" value="C:cytosol"/>
    <property type="evidence" value="ECO:0007669"/>
    <property type="project" value="TreeGrafter"/>
</dbReference>
<comment type="caution">
    <text evidence="2">The sequence shown here is derived from an EMBL/GenBank/DDBJ whole genome shotgun (WGS) entry which is preliminary data.</text>
</comment>
<evidence type="ECO:0000259" key="1">
    <source>
        <dbReference type="PROSITE" id="PS50851"/>
    </source>
</evidence>
<dbReference type="Gene3D" id="2.40.50.180">
    <property type="entry name" value="CheA-289, Domain 4"/>
    <property type="match status" value="1"/>
</dbReference>
<sequence length="153" mass="17262">MADAIKIIIFKLHNQEYGANITQIRSIEKLQDVVKVPQTSDFIKGIINLRGQVTPIIDLKQRLGMQETEKTDQTRVLIASMNNIEVGLIVDSATDVIDIETSLIEETPEMVQGVDSKYLNGVAKLDNRLLLLLDLENVLNYKEIDEVKQVIED</sequence>
<dbReference type="InterPro" id="IPR002545">
    <property type="entry name" value="CheW-lke_dom"/>
</dbReference>
<dbReference type="GO" id="GO:0007165">
    <property type="term" value="P:signal transduction"/>
    <property type="evidence" value="ECO:0007669"/>
    <property type="project" value="InterPro"/>
</dbReference>
<reference evidence="2" key="1">
    <citation type="submission" date="2022-06" db="EMBL/GenBank/DDBJ databases">
        <title>Aquibacillus sp. a new bacterium isolated from soil saline samples.</title>
        <authorList>
            <person name="Galisteo C."/>
            <person name="De La Haba R."/>
            <person name="Sanchez-Porro C."/>
            <person name="Ventosa A."/>
        </authorList>
    </citation>
    <scope>NUCLEOTIDE SEQUENCE</scope>
    <source>
        <strain evidence="2">JCM 12387</strain>
    </source>
</reference>
<proteinExistence type="predicted"/>
<dbReference type="InterPro" id="IPR036061">
    <property type="entry name" value="CheW-like_dom_sf"/>
</dbReference>
<dbReference type="SMART" id="SM00260">
    <property type="entry name" value="CheW"/>
    <property type="match status" value="1"/>
</dbReference>
<dbReference type="InterPro" id="IPR039315">
    <property type="entry name" value="CheW"/>
</dbReference>
<evidence type="ECO:0000313" key="2">
    <source>
        <dbReference type="EMBL" id="MDC3420412.1"/>
    </source>
</evidence>
<accession>A0A9X4AHS4</accession>
<protein>
    <submittedName>
        <fullName evidence="2">Chemotaxis protein CheW</fullName>
    </submittedName>
</protein>
<dbReference type="AlphaFoldDB" id="A0A9X4AHS4"/>
<dbReference type="Proteomes" id="UP001145072">
    <property type="component" value="Unassembled WGS sequence"/>
</dbReference>
<dbReference type="EMBL" id="JAMQJZ010000005">
    <property type="protein sequence ID" value="MDC3420412.1"/>
    <property type="molecule type" value="Genomic_DNA"/>
</dbReference>
<evidence type="ECO:0000313" key="3">
    <source>
        <dbReference type="Proteomes" id="UP001145072"/>
    </source>
</evidence>
<dbReference type="GO" id="GO:0006935">
    <property type="term" value="P:chemotaxis"/>
    <property type="evidence" value="ECO:0007669"/>
    <property type="project" value="InterPro"/>
</dbReference>
<organism evidence="2 3">
    <name type="scientific">Aquibacillus koreensis</name>
    <dbReference type="NCBI Taxonomy" id="279446"/>
    <lineage>
        <taxon>Bacteria</taxon>
        <taxon>Bacillati</taxon>
        <taxon>Bacillota</taxon>
        <taxon>Bacilli</taxon>
        <taxon>Bacillales</taxon>
        <taxon>Bacillaceae</taxon>
        <taxon>Aquibacillus</taxon>
    </lineage>
</organism>
<name>A0A9X4AHS4_9BACI</name>
<gene>
    <name evidence="2" type="ORF">NC661_08540</name>
</gene>
<keyword evidence="3" id="KW-1185">Reference proteome</keyword>
<feature type="domain" description="CheW-like" evidence="1">
    <location>
        <begin position="4"/>
        <end position="144"/>
    </location>
</feature>
<dbReference type="PANTHER" id="PTHR22617:SF23">
    <property type="entry name" value="CHEMOTAXIS PROTEIN CHEW"/>
    <property type="match status" value="1"/>
</dbReference>
<dbReference type="SUPFAM" id="SSF50341">
    <property type="entry name" value="CheW-like"/>
    <property type="match status" value="1"/>
</dbReference>
<dbReference type="PROSITE" id="PS50851">
    <property type="entry name" value="CHEW"/>
    <property type="match status" value="1"/>
</dbReference>